<dbReference type="CDD" id="cd14126">
    <property type="entry name" value="STKc_CK1_gamma"/>
    <property type="match status" value="1"/>
</dbReference>
<accession>A0ABP0FEB6</accession>
<evidence type="ECO:0000256" key="1">
    <source>
        <dbReference type="ARBA" id="ARBA00012513"/>
    </source>
</evidence>
<dbReference type="PROSITE" id="PS00108">
    <property type="entry name" value="PROTEIN_KINASE_ST"/>
    <property type="match status" value="1"/>
</dbReference>
<feature type="domain" description="Protein kinase" evidence="7">
    <location>
        <begin position="49"/>
        <end position="319"/>
    </location>
</feature>
<dbReference type="EMBL" id="CAWYQH010000046">
    <property type="protein sequence ID" value="CAK8677994.1"/>
    <property type="molecule type" value="Genomic_DNA"/>
</dbReference>
<name>A0ABP0FEB6_CLALP</name>
<evidence type="ECO:0000256" key="2">
    <source>
        <dbReference type="ARBA" id="ARBA00022741"/>
    </source>
</evidence>
<feature type="region of interest" description="Disordered" evidence="6">
    <location>
        <begin position="341"/>
        <end position="364"/>
    </location>
</feature>
<dbReference type="SMART" id="SM00220">
    <property type="entry name" value="S_TKc"/>
    <property type="match status" value="1"/>
</dbReference>
<feature type="compositionally biased region" description="Basic and acidic residues" evidence="6">
    <location>
        <begin position="1"/>
        <end position="33"/>
    </location>
</feature>
<organism evidence="8 9">
    <name type="scientific">Clavelina lepadiformis</name>
    <name type="common">Light-bulb sea squirt</name>
    <name type="synonym">Ascidia lepadiformis</name>
    <dbReference type="NCBI Taxonomy" id="159417"/>
    <lineage>
        <taxon>Eukaryota</taxon>
        <taxon>Metazoa</taxon>
        <taxon>Chordata</taxon>
        <taxon>Tunicata</taxon>
        <taxon>Ascidiacea</taxon>
        <taxon>Aplousobranchia</taxon>
        <taxon>Clavelinidae</taxon>
        <taxon>Clavelina</taxon>
    </lineage>
</organism>
<evidence type="ECO:0000313" key="8">
    <source>
        <dbReference type="EMBL" id="CAK8677994.1"/>
    </source>
</evidence>
<sequence>MQGRGNGDRRGAGTNRHPGERGHGRSGHADGSRRTTTPNSGMLMVGPNFRVGKKIGCGNFGELRLGKNLYNNEHVAIKLEPMKSRAPQLHLEYRYYKQLGNVEGIPQVYYFGPCGKYNAMVMELLGPSLEDLFDICDRTFSLKTVLMIAMQLINRIEYVHSKHLIYRDVKPENFLIGRIGTPNQTVINIIDYGLAKEYIDPETKKHIPYREHKSLTGTARYMSINTHLGKEQSRRDDLEALGHMFMYFLRGSLPWQGLKADTLKERYQKIGDTKRSTPIEVLCENHPEEMATYLRYVRHLDFFETPDYDYLRKLFSDLYDRKGYPHDSEFDWSGKQLQSSSQVTTDIARNPQPIRNVPFPHPQTDRIADDAAAAHSNAPITPQHADVDVITEVKCCCFKKRRRRPGTVRR</sequence>
<feature type="region of interest" description="Disordered" evidence="6">
    <location>
        <begin position="1"/>
        <end position="43"/>
    </location>
</feature>
<dbReference type="InterPro" id="IPR017441">
    <property type="entry name" value="Protein_kinase_ATP_BS"/>
</dbReference>
<keyword evidence="3 4" id="KW-0067">ATP-binding</keyword>
<keyword evidence="5" id="KW-0723">Serine/threonine-protein kinase</keyword>
<dbReference type="Pfam" id="PF00069">
    <property type="entry name" value="Pkinase"/>
    <property type="match status" value="1"/>
</dbReference>
<dbReference type="Gene3D" id="1.10.510.10">
    <property type="entry name" value="Transferase(Phosphotransferase) domain 1"/>
    <property type="match status" value="1"/>
</dbReference>
<dbReference type="Proteomes" id="UP001642483">
    <property type="component" value="Unassembled WGS sequence"/>
</dbReference>
<protein>
    <recommendedName>
        <fullName evidence="1">non-specific serine/threonine protein kinase</fullName>
        <ecNumber evidence="1">2.7.11.1</ecNumber>
    </recommendedName>
</protein>
<feature type="binding site" evidence="4">
    <location>
        <position position="78"/>
    </location>
    <ligand>
        <name>ATP</name>
        <dbReference type="ChEBI" id="CHEBI:30616"/>
    </ligand>
</feature>
<dbReference type="InterPro" id="IPR011009">
    <property type="entry name" value="Kinase-like_dom_sf"/>
</dbReference>
<dbReference type="PROSITE" id="PS00107">
    <property type="entry name" value="PROTEIN_KINASE_ATP"/>
    <property type="match status" value="1"/>
</dbReference>
<dbReference type="SUPFAM" id="SSF56112">
    <property type="entry name" value="Protein kinase-like (PK-like)"/>
    <property type="match status" value="1"/>
</dbReference>
<evidence type="ECO:0000256" key="3">
    <source>
        <dbReference type="ARBA" id="ARBA00022840"/>
    </source>
</evidence>
<keyword evidence="5" id="KW-0808">Transferase</keyword>
<evidence type="ECO:0000256" key="6">
    <source>
        <dbReference type="SAM" id="MobiDB-lite"/>
    </source>
</evidence>
<comment type="similarity">
    <text evidence="5">Belongs to the protein kinase superfamily.</text>
</comment>
<comment type="caution">
    <text evidence="8">The sequence shown here is derived from an EMBL/GenBank/DDBJ whole genome shotgun (WGS) entry which is preliminary data.</text>
</comment>
<reference evidence="8 9" key="1">
    <citation type="submission" date="2024-02" db="EMBL/GenBank/DDBJ databases">
        <authorList>
            <person name="Daric V."/>
            <person name="Darras S."/>
        </authorList>
    </citation>
    <scope>NUCLEOTIDE SEQUENCE [LARGE SCALE GENOMIC DNA]</scope>
</reference>
<keyword evidence="5" id="KW-0418">Kinase</keyword>
<dbReference type="PANTHER" id="PTHR11909">
    <property type="entry name" value="CASEIN KINASE-RELATED"/>
    <property type="match status" value="1"/>
</dbReference>
<dbReference type="PROSITE" id="PS50011">
    <property type="entry name" value="PROTEIN_KINASE_DOM"/>
    <property type="match status" value="1"/>
</dbReference>
<dbReference type="InterPro" id="IPR008271">
    <property type="entry name" value="Ser/Thr_kinase_AS"/>
</dbReference>
<gene>
    <name evidence="8" type="ORF">CVLEPA_LOCUS7960</name>
</gene>
<evidence type="ECO:0000256" key="4">
    <source>
        <dbReference type="PROSITE-ProRule" id="PRU10141"/>
    </source>
</evidence>
<evidence type="ECO:0000259" key="7">
    <source>
        <dbReference type="PROSITE" id="PS50011"/>
    </source>
</evidence>
<dbReference type="InterPro" id="IPR000719">
    <property type="entry name" value="Prot_kinase_dom"/>
</dbReference>
<dbReference type="EC" id="2.7.11.1" evidence="1"/>
<keyword evidence="2 4" id="KW-0547">Nucleotide-binding</keyword>
<evidence type="ECO:0000313" key="9">
    <source>
        <dbReference type="Proteomes" id="UP001642483"/>
    </source>
</evidence>
<evidence type="ECO:0000256" key="5">
    <source>
        <dbReference type="RuleBase" id="RU000304"/>
    </source>
</evidence>
<dbReference type="InterPro" id="IPR050235">
    <property type="entry name" value="CK1_Ser-Thr_kinase"/>
</dbReference>
<proteinExistence type="inferred from homology"/>
<keyword evidence="9" id="KW-1185">Reference proteome</keyword>